<dbReference type="PANTHER" id="PTHR33477">
    <property type="entry name" value="P-LOOP NTPASE DOMAIN-CONTAINING PROTEIN LPA1 HOMOLOG 1"/>
    <property type="match status" value="1"/>
</dbReference>
<accession>A0A1F5C6R5</accession>
<organism evidence="1 2">
    <name type="scientific">Candidatus Azambacteria bacterium RIFCSPLOWO2_01_FULL_46_26</name>
    <dbReference type="NCBI Taxonomy" id="1797299"/>
    <lineage>
        <taxon>Bacteria</taxon>
        <taxon>Candidatus Azamiibacteriota</taxon>
    </lineage>
</organism>
<evidence type="ECO:0000313" key="1">
    <source>
        <dbReference type="EMBL" id="OGD38551.1"/>
    </source>
</evidence>
<dbReference type="STRING" id="1797299.A3A25_01105"/>
<dbReference type="InterPro" id="IPR027417">
    <property type="entry name" value="P-loop_NTPase"/>
</dbReference>
<dbReference type="AlphaFoldDB" id="A0A1F5C6R5"/>
<name>A0A1F5C6R5_9BACT</name>
<dbReference type="Proteomes" id="UP000178969">
    <property type="component" value="Unassembled WGS sequence"/>
</dbReference>
<dbReference type="PANTHER" id="PTHR33477:SF3">
    <property type="entry name" value="P-LOOP NTPASE DOMAIN-CONTAINING PROTEIN LPA1 HOMOLOG 1"/>
    <property type="match status" value="1"/>
</dbReference>
<proteinExistence type="predicted"/>
<dbReference type="SUPFAM" id="SSF52540">
    <property type="entry name" value="P-loop containing nucleoside triphosphate hydrolases"/>
    <property type="match status" value="1"/>
</dbReference>
<dbReference type="EMBL" id="MEYT01000037">
    <property type="protein sequence ID" value="OGD38551.1"/>
    <property type="molecule type" value="Genomic_DNA"/>
</dbReference>
<dbReference type="Gene3D" id="3.40.50.300">
    <property type="entry name" value="P-loop containing nucleotide triphosphate hydrolases"/>
    <property type="match status" value="1"/>
</dbReference>
<gene>
    <name evidence="1" type="ORF">A3A25_01105</name>
</gene>
<protein>
    <submittedName>
        <fullName evidence="1">Uncharacterized protein</fullName>
    </submittedName>
</protein>
<reference evidence="1 2" key="1">
    <citation type="journal article" date="2016" name="Nat. Commun.">
        <title>Thousands of microbial genomes shed light on interconnected biogeochemical processes in an aquifer system.</title>
        <authorList>
            <person name="Anantharaman K."/>
            <person name="Brown C.T."/>
            <person name="Hug L.A."/>
            <person name="Sharon I."/>
            <person name="Castelle C.J."/>
            <person name="Probst A.J."/>
            <person name="Thomas B.C."/>
            <person name="Singh A."/>
            <person name="Wilkins M.J."/>
            <person name="Karaoz U."/>
            <person name="Brodie E.L."/>
            <person name="Williams K.H."/>
            <person name="Hubbard S.S."/>
            <person name="Banfield J.F."/>
        </authorList>
    </citation>
    <scope>NUCLEOTIDE SEQUENCE [LARGE SCALE GENOMIC DNA]</scope>
</reference>
<comment type="caution">
    <text evidence="1">The sequence shown here is derived from an EMBL/GenBank/DDBJ whole genome shotgun (WGS) entry which is preliminary data.</text>
</comment>
<sequence length="202" mass="23526">MNKIILIGGSPTAGKSYVTRKIAESLKLPWISTDTIREQMRKIVREKDFPNLFTHSEATPEMAVEFLSKKSAKEIVKHQNDESLDVWKGMKALIETDYVWGNFIIEGVAVLPHLVKELPVENKEIKVVFLVDDDIKRVRKTIFTRGLWDDADKYPDDVKEKEVEWVIEFNNYIIKESKKYGFPVVKIGDRKKYIDKIKELIQ</sequence>
<evidence type="ECO:0000313" key="2">
    <source>
        <dbReference type="Proteomes" id="UP000178969"/>
    </source>
</evidence>